<keyword evidence="6 11" id="KW-0479">Metal-binding</keyword>
<dbReference type="GO" id="GO:0005576">
    <property type="term" value="C:extracellular region"/>
    <property type="evidence" value="ECO:0007669"/>
    <property type="project" value="UniProtKB-SubCell"/>
</dbReference>
<dbReference type="Pfam" id="PF00082">
    <property type="entry name" value="Peptidase_S8"/>
    <property type="match status" value="1"/>
</dbReference>
<dbReference type="InterPro" id="IPR036852">
    <property type="entry name" value="Peptidase_S8/S53_dom_sf"/>
</dbReference>
<proteinExistence type="predicted"/>
<evidence type="ECO:0000256" key="4">
    <source>
        <dbReference type="ARBA" id="ARBA00012462"/>
    </source>
</evidence>
<dbReference type="SUPFAM" id="SSF52743">
    <property type="entry name" value="Subtilisin-like"/>
    <property type="match status" value="1"/>
</dbReference>
<dbReference type="Pfam" id="PF09286">
    <property type="entry name" value="Pro-kuma_activ"/>
    <property type="match status" value="1"/>
</dbReference>
<comment type="catalytic activity">
    <reaction evidence="1">
        <text>Release of an N-terminal tripeptide from a polypeptide.</text>
        <dbReference type="EC" id="3.4.14.10"/>
    </reaction>
</comment>
<dbReference type="InterPro" id="IPR015366">
    <property type="entry name" value="S53_propep"/>
</dbReference>
<feature type="chain" id="PRO_5003779480" description="tripeptidyl-peptidase II" evidence="12">
    <location>
        <begin position="18"/>
        <end position="554"/>
    </location>
</feature>
<feature type="domain" description="Peptidase S53" evidence="13">
    <location>
        <begin position="201"/>
        <end position="554"/>
    </location>
</feature>
<feature type="binding site" evidence="11">
    <location>
        <position position="533"/>
    </location>
    <ligand>
        <name>Ca(2+)</name>
        <dbReference type="ChEBI" id="CHEBI:29108"/>
    </ligand>
</feature>
<comment type="cofactor">
    <cofactor evidence="11">
        <name>Ca(2+)</name>
        <dbReference type="ChEBI" id="CHEBI:29108"/>
    </cofactor>
    <text evidence="11">Binds 1 Ca(2+) ion per subunit.</text>
</comment>
<evidence type="ECO:0000256" key="3">
    <source>
        <dbReference type="ARBA" id="ARBA00004239"/>
    </source>
</evidence>
<feature type="signal peptide" evidence="12">
    <location>
        <begin position="1"/>
        <end position="17"/>
    </location>
</feature>
<dbReference type="GO" id="GO:0008240">
    <property type="term" value="F:tripeptidyl-peptidase activity"/>
    <property type="evidence" value="ECO:0007669"/>
    <property type="project" value="UniProtKB-EC"/>
</dbReference>
<evidence type="ECO:0000256" key="9">
    <source>
        <dbReference type="ARBA" id="ARBA00022837"/>
    </source>
</evidence>
<sequence length="554" mass="57763">MIFNVLTLLSLTALTSGKPVARSLELHESRDTIPSGFKLTGPAPADTTLDLRLALTSSDTDGLIQALYSKRLLNKAPQANQYLAPTQNSVAVVNEWLSGNGISATTISSAGNWLAVSVPVSLANEVLDANFSIFTHEGSGQQSIRTLSYSIPSELKGHLDLIHPTVSFASPIPKSPMRATKYNGTVQPKSAAQPSACQDDEVDPACLQALYGIPTTPATESSSYLVVTGYSQSPSPSDLELFYSNYGMSESANLTYSVIEIDGGDYDPSDPGDEADLDIQYTIGLATNVPVTFMSVGVDTSDGVFGFLDTANYFLNEDSPPSVITTSYGDNEDLFSASVQNNLCNAYAALGARGVSILFASGDAGVSGFVTGTSCTDFVPSFPSGCPYLTSVGATTGSSPETGASLSAGGFSNVFSRPSFQSSAVEAYLEYLGDTYSGLYNASGRGYPDVSAQGDNFLIAWGGEFYTIDGTSCSTPTVASVISLINDRLVAAGMSTLGWLNPFLYSTGLSAFTDITSGDNPGCNTNGFSATTGWDPITGVGTPVFSDLLTAVGL</sequence>
<dbReference type="AlphaFoldDB" id="J4IAJ8"/>
<keyword evidence="12" id="KW-0732">Signal</keyword>
<feature type="active site" description="Charge relay system" evidence="11">
    <location>
        <position position="472"/>
    </location>
</feature>
<accession>J4IAJ8</accession>
<keyword evidence="8 11" id="KW-0720">Serine protease</keyword>
<keyword evidence="15" id="KW-1185">Reference proteome</keyword>
<feature type="active site" description="Charge relay system" evidence="11">
    <location>
        <position position="278"/>
    </location>
</feature>
<dbReference type="SUPFAM" id="SSF54897">
    <property type="entry name" value="Protease propeptides/inhibitors"/>
    <property type="match status" value="1"/>
</dbReference>
<evidence type="ECO:0000256" key="1">
    <source>
        <dbReference type="ARBA" id="ARBA00001910"/>
    </source>
</evidence>
<reference evidence="14 15" key="1">
    <citation type="journal article" date="2012" name="Appl. Environ. Microbiol.">
        <title>Short-read sequencing for genomic analysis of the brown rot fungus Fibroporia radiculosa.</title>
        <authorList>
            <person name="Tang J.D."/>
            <person name="Perkins A.D."/>
            <person name="Sonstegard T.S."/>
            <person name="Schroeder S.G."/>
            <person name="Burgess S.C."/>
            <person name="Diehl S.V."/>
        </authorList>
    </citation>
    <scope>NUCLEOTIDE SEQUENCE [LARGE SCALE GENOMIC DNA]</scope>
    <source>
        <strain evidence="14 15">TFFH 294</strain>
    </source>
</reference>
<dbReference type="CDD" id="cd04056">
    <property type="entry name" value="Peptidases_S53"/>
    <property type="match status" value="1"/>
</dbReference>
<dbReference type="InterPro" id="IPR000209">
    <property type="entry name" value="Peptidase_S8/S53_dom"/>
</dbReference>
<dbReference type="GO" id="GO:0004252">
    <property type="term" value="F:serine-type endopeptidase activity"/>
    <property type="evidence" value="ECO:0007669"/>
    <property type="project" value="UniProtKB-UniRule"/>
</dbReference>
<dbReference type="GO" id="GO:0006508">
    <property type="term" value="P:proteolysis"/>
    <property type="evidence" value="ECO:0007669"/>
    <property type="project" value="UniProtKB-KW"/>
</dbReference>
<comment type="function">
    <text evidence="2">Secreted tripeptidyl-peptidase which degrades proteins at acidic pHs and is involved in virulence.</text>
</comment>
<protein>
    <recommendedName>
        <fullName evidence="4">tripeptidyl-peptidase II</fullName>
        <ecNumber evidence="4">3.4.14.10</ecNumber>
    </recommendedName>
</protein>
<dbReference type="Proteomes" id="UP000006352">
    <property type="component" value="Unassembled WGS sequence"/>
</dbReference>
<evidence type="ECO:0000313" key="15">
    <source>
        <dbReference type="Proteomes" id="UP000006352"/>
    </source>
</evidence>
<feature type="active site" description="Charge relay system" evidence="11">
    <location>
        <position position="274"/>
    </location>
</feature>
<dbReference type="EC" id="3.4.14.10" evidence="4"/>
<name>J4IAJ8_9APHY</name>
<keyword evidence="5 11" id="KW-0645">Protease</keyword>
<dbReference type="GO" id="GO:0046872">
    <property type="term" value="F:metal ion binding"/>
    <property type="evidence" value="ECO:0007669"/>
    <property type="project" value="UniProtKB-UniRule"/>
</dbReference>
<dbReference type="RefSeq" id="XP_012182319.1">
    <property type="nucleotide sequence ID" value="XM_012326929.1"/>
</dbReference>
<dbReference type="STRING" id="599839.J4IAJ8"/>
<dbReference type="GeneID" id="24097947"/>
<keyword evidence="10" id="KW-0865">Zymogen</keyword>
<gene>
    <name evidence="14" type="ORF">FIBRA_05153</name>
</gene>
<evidence type="ECO:0000259" key="13">
    <source>
        <dbReference type="PROSITE" id="PS51695"/>
    </source>
</evidence>
<dbReference type="PROSITE" id="PS51695">
    <property type="entry name" value="SEDOLISIN"/>
    <property type="match status" value="1"/>
</dbReference>
<feature type="binding site" evidence="11">
    <location>
        <position position="514"/>
    </location>
    <ligand>
        <name>Ca(2+)</name>
        <dbReference type="ChEBI" id="CHEBI:29108"/>
    </ligand>
</feature>
<keyword evidence="9 11" id="KW-0106">Calcium</keyword>
<comment type="subcellular location">
    <subcellularLocation>
        <location evidence="3">Secreted</location>
        <location evidence="3">Extracellular space</location>
    </subcellularLocation>
</comment>
<organism evidence="14 15">
    <name type="scientific">Fibroporia radiculosa</name>
    <dbReference type="NCBI Taxonomy" id="599839"/>
    <lineage>
        <taxon>Eukaryota</taxon>
        <taxon>Fungi</taxon>
        <taxon>Dikarya</taxon>
        <taxon>Basidiomycota</taxon>
        <taxon>Agaricomycotina</taxon>
        <taxon>Agaricomycetes</taxon>
        <taxon>Polyporales</taxon>
        <taxon>Fibroporiaceae</taxon>
        <taxon>Fibroporia</taxon>
    </lineage>
</organism>
<dbReference type="InParanoid" id="J4IAJ8"/>
<feature type="binding site" evidence="11">
    <location>
        <position position="515"/>
    </location>
    <ligand>
        <name>Ca(2+)</name>
        <dbReference type="ChEBI" id="CHEBI:29108"/>
    </ligand>
</feature>
<keyword evidence="7 11" id="KW-0378">Hydrolase</keyword>
<evidence type="ECO:0000256" key="10">
    <source>
        <dbReference type="ARBA" id="ARBA00023145"/>
    </source>
</evidence>
<feature type="binding site" evidence="11">
    <location>
        <position position="535"/>
    </location>
    <ligand>
        <name>Ca(2+)</name>
        <dbReference type="ChEBI" id="CHEBI:29108"/>
    </ligand>
</feature>
<evidence type="ECO:0000256" key="11">
    <source>
        <dbReference type="PROSITE-ProRule" id="PRU01032"/>
    </source>
</evidence>
<dbReference type="OrthoDB" id="409122at2759"/>
<dbReference type="CDD" id="cd11377">
    <property type="entry name" value="Pro-peptidase_S53"/>
    <property type="match status" value="1"/>
</dbReference>
<evidence type="ECO:0000313" key="14">
    <source>
        <dbReference type="EMBL" id="CCM03036.1"/>
    </source>
</evidence>
<dbReference type="Gene3D" id="3.40.50.200">
    <property type="entry name" value="Peptidase S8/S53 domain"/>
    <property type="match status" value="1"/>
</dbReference>
<dbReference type="EMBL" id="HE797097">
    <property type="protein sequence ID" value="CCM03036.1"/>
    <property type="molecule type" value="Genomic_DNA"/>
</dbReference>
<evidence type="ECO:0000256" key="6">
    <source>
        <dbReference type="ARBA" id="ARBA00022723"/>
    </source>
</evidence>
<evidence type="ECO:0000256" key="7">
    <source>
        <dbReference type="ARBA" id="ARBA00022801"/>
    </source>
</evidence>
<dbReference type="SMART" id="SM00944">
    <property type="entry name" value="Pro-kuma_activ"/>
    <property type="match status" value="1"/>
</dbReference>
<dbReference type="PANTHER" id="PTHR14218">
    <property type="entry name" value="PROTEASE S8 TRIPEPTIDYL PEPTIDASE I CLN2"/>
    <property type="match status" value="1"/>
</dbReference>
<evidence type="ECO:0000256" key="12">
    <source>
        <dbReference type="SAM" id="SignalP"/>
    </source>
</evidence>
<dbReference type="InterPro" id="IPR030400">
    <property type="entry name" value="Sedolisin_dom"/>
</dbReference>
<evidence type="ECO:0000256" key="2">
    <source>
        <dbReference type="ARBA" id="ARBA00002451"/>
    </source>
</evidence>
<dbReference type="InterPro" id="IPR050819">
    <property type="entry name" value="Tripeptidyl-peptidase_I"/>
</dbReference>
<dbReference type="PANTHER" id="PTHR14218:SF15">
    <property type="entry name" value="TRIPEPTIDYL-PEPTIDASE 1"/>
    <property type="match status" value="1"/>
</dbReference>
<evidence type="ECO:0000256" key="5">
    <source>
        <dbReference type="ARBA" id="ARBA00022670"/>
    </source>
</evidence>
<evidence type="ECO:0000256" key="8">
    <source>
        <dbReference type="ARBA" id="ARBA00022825"/>
    </source>
</evidence>
<dbReference type="HOGENOM" id="CLU_013783_3_1_1"/>